<feature type="domain" description="Response regulatory" evidence="3">
    <location>
        <begin position="3"/>
        <end position="120"/>
    </location>
</feature>
<evidence type="ECO:0000313" key="4">
    <source>
        <dbReference type="EMBL" id="SFI80703.1"/>
    </source>
</evidence>
<dbReference type="SUPFAM" id="SSF52172">
    <property type="entry name" value="CheY-like"/>
    <property type="match status" value="1"/>
</dbReference>
<dbReference type="InterPro" id="IPR011006">
    <property type="entry name" value="CheY-like_superfamily"/>
</dbReference>
<dbReference type="RefSeq" id="WP_091115269.1">
    <property type="nucleotide sequence ID" value="NZ_BKAF01000016.1"/>
</dbReference>
<dbReference type="PANTHER" id="PTHR44591:SF22">
    <property type="entry name" value="CHEY SUBFAMILY"/>
    <property type="match status" value="1"/>
</dbReference>
<dbReference type="Proteomes" id="UP000198649">
    <property type="component" value="Unassembled WGS sequence"/>
</dbReference>
<dbReference type="OrthoDB" id="3197131at2"/>
<proteinExistence type="predicted"/>
<dbReference type="STRING" id="1005945.SAMN05216561_11352"/>
<dbReference type="GO" id="GO:0000160">
    <property type="term" value="P:phosphorelay signal transduction system"/>
    <property type="evidence" value="ECO:0007669"/>
    <property type="project" value="InterPro"/>
</dbReference>
<keyword evidence="1 2" id="KW-0597">Phosphoprotein</keyword>
<dbReference type="PANTHER" id="PTHR44591">
    <property type="entry name" value="STRESS RESPONSE REGULATOR PROTEIN 1"/>
    <property type="match status" value="1"/>
</dbReference>
<dbReference type="Gene3D" id="3.40.50.2300">
    <property type="match status" value="1"/>
</dbReference>
<dbReference type="InterPro" id="IPR050595">
    <property type="entry name" value="Bact_response_regulator"/>
</dbReference>
<dbReference type="AlphaFoldDB" id="A0A1I3L7G6"/>
<keyword evidence="5" id="KW-1185">Reference proteome</keyword>
<evidence type="ECO:0000313" key="5">
    <source>
        <dbReference type="Proteomes" id="UP000198649"/>
    </source>
</evidence>
<dbReference type="EMBL" id="FOQG01000013">
    <property type="protein sequence ID" value="SFI80703.1"/>
    <property type="molecule type" value="Genomic_DNA"/>
</dbReference>
<dbReference type="InterPro" id="IPR001789">
    <property type="entry name" value="Sig_transdc_resp-reg_receiver"/>
</dbReference>
<gene>
    <name evidence="4" type="ORF">SAMN05216561_11352</name>
</gene>
<dbReference type="CDD" id="cd17552">
    <property type="entry name" value="REC_RR468-like"/>
    <property type="match status" value="1"/>
</dbReference>
<feature type="modified residue" description="4-aspartylphosphate" evidence="2">
    <location>
        <position position="53"/>
    </location>
</feature>
<evidence type="ECO:0000256" key="2">
    <source>
        <dbReference type="PROSITE-ProRule" id="PRU00169"/>
    </source>
</evidence>
<evidence type="ECO:0000256" key="1">
    <source>
        <dbReference type="ARBA" id="ARBA00022553"/>
    </source>
</evidence>
<name>A0A1I3L7G6_9ACTN</name>
<protein>
    <submittedName>
        <fullName evidence="4">Response regulator receiver domain-containing protein</fullName>
    </submittedName>
</protein>
<sequence length="122" mass="13374">MPLVLVVDDDDSIREIAQLSLELVGGWQVLAAGGGASALEQAAEHRPHAILLDVMMPVMDGIETFHRLRADERTQHIPVILVTAKRQADEHQVWDGLPIAGVIPKPFDPMTLAQQVSALLDW</sequence>
<dbReference type="PROSITE" id="PS50110">
    <property type="entry name" value="RESPONSE_REGULATORY"/>
    <property type="match status" value="1"/>
</dbReference>
<organism evidence="4 5">
    <name type="scientific">Nocardioides psychrotolerans</name>
    <dbReference type="NCBI Taxonomy" id="1005945"/>
    <lineage>
        <taxon>Bacteria</taxon>
        <taxon>Bacillati</taxon>
        <taxon>Actinomycetota</taxon>
        <taxon>Actinomycetes</taxon>
        <taxon>Propionibacteriales</taxon>
        <taxon>Nocardioidaceae</taxon>
        <taxon>Nocardioides</taxon>
    </lineage>
</organism>
<evidence type="ECO:0000259" key="3">
    <source>
        <dbReference type="PROSITE" id="PS50110"/>
    </source>
</evidence>
<dbReference type="SMART" id="SM00448">
    <property type="entry name" value="REC"/>
    <property type="match status" value="1"/>
</dbReference>
<accession>A0A1I3L7G6</accession>
<dbReference type="Pfam" id="PF00072">
    <property type="entry name" value="Response_reg"/>
    <property type="match status" value="1"/>
</dbReference>
<reference evidence="4 5" key="1">
    <citation type="submission" date="2016-10" db="EMBL/GenBank/DDBJ databases">
        <authorList>
            <person name="de Groot N.N."/>
        </authorList>
    </citation>
    <scope>NUCLEOTIDE SEQUENCE [LARGE SCALE GENOMIC DNA]</scope>
    <source>
        <strain evidence="4 5">CGMCC 1.11156</strain>
    </source>
</reference>